<evidence type="ECO:0000256" key="2">
    <source>
        <dbReference type="ARBA" id="ARBA00006247"/>
    </source>
</evidence>
<dbReference type="Pfam" id="PF01546">
    <property type="entry name" value="Peptidase_M20"/>
    <property type="match status" value="1"/>
</dbReference>
<name>A0A9D1EJM1_9FIRM</name>
<dbReference type="GO" id="GO:0006508">
    <property type="term" value="P:proteolysis"/>
    <property type="evidence" value="ECO:0007669"/>
    <property type="project" value="UniProtKB-KW"/>
</dbReference>
<dbReference type="InterPro" id="IPR010964">
    <property type="entry name" value="M20A_pepV-rel"/>
</dbReference>
<evidence type="ECO:0000256" key="1">
    <source>
        <dbReference type="ARBA" id="ARBA00001947"/>
    </source>
</evidence>
<sequence>MDFRKFAEEHRDALIADLQGCIRIPSVYADDESGYPYGKPVQECLEYMLETARRLGFPVHNMDNQVGWCEYGQGEEMVAVLCHLDVVPEGDGWSVPPYEGLVKDGRIYGRGTMDDKGPALAALYGLAALREAGLTPRRRIRLIFGLNEETGSADMKYYLRHGGEVPVMGITPDGEYPVINGEKGLISETFTRSLSQSGEIRLVKLTGGESHNIVPAQAAAQLSCPPQTARHIAASAEEKISCTLTEDGVLVEAAGVSAHGGTPGEGENAIGRLMLFLQKLPLKGELAQVVSLLADKIGMEYDGASLGIAMEDELSGPLTMNLGVISGDAQEITIKLNYRYPVTRSFEECGPQVEAIFQKAGFQVAFLQHKASLYMPQESPLVQKLLDVYSRCTGQEARPKCIGGGTYAKMMPNTLAFGPIFPGDEVREHKPDEYMELDRLVDNVTILAHAMYEMAR</sequence>
<evidence type="ECO:0000313" key="10">
    <source>
        <dbReference type="EMBL" id="HIR93031.1"/>
    </source>
</evidence>
<dbReference type="SUPFAM" id="SSF55031">
    <property type="entry name" value="Bacterial exopeptidase dimerisation domain"/>
    <property type="match status" value="1"/>
</dbReference>
<evidence type="ECO:0000256" key="7">
    <source>
        <dbReference type="ARBA" id="ARBA00022997"/>
    </source>
</evidence>
<dbReference type="InterPro" id="IPR011650">
    <property type="entry name" value="Peptidase_M20_dimer"/>
</dbReference>
<organism evidence="10 11">
    <name type="scientific">Candidatus Egerieimonas intestinavium</name>
    <dbReference type="NCBI Taxonomy" id="2840777"/>
    <lineage>
        <taxon>Bacteria</taxon>
        <taxon>Bacillati</taxon>
        <taxon>Bacillota</taxon>
        <taxon>Clostridia</taxon>
        <taxon>Lachnospirales</taxon>
        <taxon>Lachnospiraceae</taxon>
        <taxon>Lachnospiraceae incertae sedis</taxon>
        <taxon>Candidatus Egerieimonas</taxon>
    </lineage>
</organism>
<evidence type="ECO:0000256" key="8">
    <source>
        <dbReference type="ARBA" id="ARBA00023049"/>
    </source>
</evidence>
<reference evidence="10" key="2">
    <citation type="journal article" date="2021" name="PeerJ">
        <title>Extensive microbial diversity within the chicken gut microbiome revealed by metagenomics and culture.</title>
        <authorList>
            <person name="Gilroy R."/>
            <person name="Ravi A."/>
            <person name="Getino M."/>
            <person name="Pursley I."/>
            <person name="Horton D.L."/>
            <person name="Alikhan N.F."/>
            <person name="Baker D."/>
            <person name="Gharbi K."/>
            <person name="Hall N."/>
            <person name="Watson M."/>
            <person name="Adriaenssens E.M."/>
            <person name="Foster-Nyarko E."/>
            <person name="Jarju S."/>
            <person name="Secka A."/>
            <person name="Antonio M."/>
            <person name="Oren A."/>
            <person name="Chaudhuri R.R."/>
            <person name="La Ragione R."/>
            <person name="Hildebrand F."/>
            <person name="Pallen M.J."/>
        </authorList>
    </citation>
    <scope>NUCLEOTIDE SEQUENCE</scope>
    <source>
        <strain evidence="10">ChiSxjej1B13-7041</strain>
    </source>
</reference>
<dbReference type="NCBIfam" id="NF005591">
    <property type="entry name" value="PRK07318.1"/>
    <property type="match status" value="1"/>
</dbReference>
<reference evidence="10" key="1">
    <citation type="submission" date="2020-10" db="EMBL/GenBank/DDBJ databases">
        <authorList>
            <person name="Gilroy R."/>
        </authorList>
    </citation>
    <scope>NUCLEOTIDE SEQUENCE</scope>
    <source>
        <strain evidence="10">ChiSxjej1B13-7041</strain>
    </source>
</reference>
<dbReference type="Gene3D" id="3.30.70.360">
    <property type="match status" value="2"/>
</dbReference>
<evidence type="ECO:0000256" key="4">
    <source>
        <dbReference type="ARBA" id="ARBA00022723"/>
    </source>
</evidence>
<dbReference type="InterPro" id="IPR002933">
    <property type="entry name" value="Peptidase_M20"/>
</dbReference>
<proteinExistence type="inferred from homology"/>
<evidence type="ECO:0000256" key="3">
    <source>
        <dbReference type="ARBA" id="ARBA00022670"/>
    </source>
</evidence>
<accession>A0A9D1EJM1</accession>
<comment type="caution">
    <text evidence="10">The sequence shown here is derived from an EMBL/GenBank/DDBJ whole genome shotgun (WGS) entry which is preliminary data.</text>
</comment>
<feature type="domain" description="Peptidase M20 dimerisation" evidence="9">
    <location>
        <begin position="249"/>
        <end position="359"/>
    </location>
</feature>
<comment type="similarity">
    <text evidence="2">Belongs to the peptidase M20A family.</text>
</comment>
<dbReference type="InterPro" id="IPR050072">
    <property type="entry name" value="Peptidase_M20A"/>
</dbReference>
<dbReference type="GO" id="GO:0008777">
    <property type="term" value="F:acetylornithine deacetylase activity"/>
    <property type="evidence" value="ECO:0007669"/>
    <property type="project" value="TreeGrafter"/>
</dbReference>
<protein>
    <submittedName>
        <fullName evidence="10">Dipeptidase PepV</fullName>
    </submittedName>
</protein>
<gene>
    <name evidence="10" type="primary">pepV</name>
    <name evidence="10" type="ORF">IAB98_06400</name>
</gene>
<keyword evidence="5" id="KW-0378">Hydrolase</keyword>
<dbReference type="InterPro" id="IPR036264">
    <property type="entry name" value="Bact_exopeptidase_dim_dom"/>
</dbReference>
<dbReference type="GO" id="GO:0008270">
    <property type="term" value="F:zinc ion binding"/>
    <property type="evidence" value="ECO:0007669"/>
    <property type="project" value="InterPro"/>
</dbReference>
<evidence type="ECO:0000313" key="11">
    <source>
        <dbReference type="Proteomes" id="UP000886841"/>
    </source>
</evidence>
<evidence type="ECO:0000256" key="6">
    <source>
        <dbReference type="ARBA" id="ARBA00022833"/>
    </source>
</evidence>
<dbReference type="GO" id="GO:0016805">
    <property type="term" value="F:dipeptidase activity"/>
    <property type="evidence" value="ECO:0007669"/>
    <property type="project" value="UniProtKB-KW"/>
</dbReference>
<keyword evidence="4" id="KW-0479">Metal-binding</keyword>
<dbReference type="PANTHER" id="PTHR43808:SF31">
    <property type="entry name" value="N-ACETYL-L-CITRULLINE DEACETYLASE"/>
    <property type="match status" value="1"/>
</dbReference>
<keyword evidence="7" id="KW-0224">Dipeptidase</keyword>
<dbReference type="PANTHER" id="PTHR43808">
    <property type="entry name" value="ACETYLORNITHINE DEACETYLASE"/>
    <property type="match status" value="1"/>
</dbReference>
<dbReference type="Gene3D" id="3.40.630.10">
    <property type="entry name" value="Zn peptidases"/>
    <property type="match status" value="1"/>
</dbReference>
<keyword evidence="8" id="KW-0482">Metalloprotease</keyword>
<keyword evidence="6" id="KW-0862">Zinc</keyword>
<keyword evidence="3" id="KW-0645">Protease</keyword>
<dbReference type="EMBL" id="DVHU01000059">
    <property type="protein sequence ID" value="HIR93031.1"/>
    <property type="molecule type" value="Genomic_DNA"/>
</dbReference>
<dbReference type="AlphaFoldDB" id="A0A9D1EJM1"/>
<dbReference type="GO" id="GO:0008237">
    <property type="term" value="F:metallopeptidase activity"/>
    <property type="evidence" value="ECO:0007669"/>
    <property type="project" value="UniProtKB-KW"/>
</dbReference>
<comment type="cofactor">
    <cofactor evidence="1">
        <name>Zn(2+)</name>
        <dbReference type="ChEBI" id="CHEBI:29105"/>
    </cofactor>
</comment>
<dbReference type="GO" id="GO:0006526">
    <property type="term" value="P:L-arginine biosynthetic process"/>
    <property type="evidence" value="ECO:0007669"/>
    <property type="project" value="TreeGrafter"/>
</dbReference>
<dbReference type="SUPFAM" id="SSF53187">
    <property type="entry name" value="Zn-dependent exopeptidases"/>
    <property type="match status" value="1"/>
</dbReference>
<dbReference type="NCBIfam" id="TIGR01887">
    <property type="entry name" value="dipeptidaselike"/>
    <property type="match status" value="1"/>
</dbReference>
<evidence type="ECO:0000256" key="5">
    <source>
        <dbReference type="ARBA" id="ARBA00022801"/>
    </source>
</evidence>
<dbReference type="Pfam" id="PF07687">
    <property type="entry name" value="M20_dimer"/>
    <property type="match status" value="1"/>
</dbReference>
<evidence type="ECO:0000259" key="9">
    <source>
        <dbReference type="Pfam" id="PF07687"/>
    </source>
</evidence>
<dbReference type="Proteomes" id="UP000886841">
    <property type="component" value="Unassembled WGS sequence"/>
</dbReference>